<organism evidence="2 3">
    <name type="scientific">Natronocalculus amylovorans</name>
    <dbReference type="NCBI Taxonomy" id="2917812"/>
    <lineage>
        <taxon>Archaea</taxon>
        <taxon>Methanobacteriati</taxon>
        <taxon>Methanobacteriota</taxon>
        <taxon>Stenosarchaea group</taxon>
        <taxon>Halobacteria</taxon>
        <taxon>Halobacteriales</taxon>
        <taxon>Haloferacaceae</taxon>
        <taxon>Natronocalculus</taxon>
    </lineage>
</organism>
<gene>
    <name evidence="2" type="ORF">AArcSt2_01690</name>
</gene>
<proteinExistence type="predicted"/>
<keyword evidence="3" id="KW-1185">Reference proteome</keyword>
<evidence type="ECO:0000313" key="3">
    <source>
        <dbReference type="Proteomes" id="UP001203207"/>
    </source>
</evidence>
<dbReference type="Gene3D" id="3.40.630.30">
    <property type="match status" value="1"/>
</dbReference>
<dbReference type="CDD" id="cd04301">
    <property type="entry name" value="NAT_SF"/>
    <property type="match status" value="1"/>
</dbReference>
<sequence>MASQVAQTIAGEEYTIRPYRSGDLQAFLELDTVVWDREQSPEWFRWKYISNPFVDFVPIVVAEQDGEIVGSRPFMVFELRAGESTFIGYQPADTSVHPDHRRNGIFSSMTEFALTEYAGTEPDFYFNYPNEYARPGYESLGWHTVSPAVTHFLLRSTTGYGNGSLPSKIGKTLLNPALTLRQQFRSKRTSVNSAVSVRRIEGVPYKRLATLYRRNIPTAFHAHRSEQFLRWRLSSPVWSRETYFAASDSCTVAVVIRTRTLTNGAVLTQIVDVLPFSGDDRWQMALKGAVKRVITDHQQTDLFATVGNTLPKELLNAFGFMSNDRLPLSYFSRYSTALVTRPNGDPADENAWRYGNRPIDDPTQWRQTFIEWDTS</sequence>
<dbReference type="GO" id="GO:0016747">
    <property type="term" value="F:acyltransferase activity, transferring groups other than amino-acyl groups"/>
    <property type="evidence" value="ECO:0007669"/>
    <property type="project" value="InterPro"/>
</dbReference>
<reference evidence="2" key="1">
    <citation type="journal article" date="2022" name="Syst. Appl. Microbiol.">
        <title>Natronocalculus amylovorans gen. nov., sp. nov., and Natranaeroarchaeum aerophilus sp. nov., dominant culturable amylolytic natronoarchaea from hypersaline soda lakes in southwestern Siberia.</title>
        <authorList>
            <person name="Sorokin D.Y."/>
            <person name="Elcheninov A.G."/>
            <person name="Khizhniak T.V."/>
            <person name="Koenen M."/>
            <person name="Bale N.J."/>
            <person name="Damste J.S.S."/>
            <person name="Kublanov I.V."/>
        </authorList>
    </citation>
    <scope>NUCLEOTIDE SEQUENCE</scope>
    <source>
        <strain evidence="2">AArc-St2</strain>
    </source>
</reference>
<dbReference type="Pfam" id="PF13527">
    <property type="entry name" value="Acetyltransf_9"/>
    <property type="match status" value="1"/>
</dbReference>
<evidence type="ECO:0000259" key="1">
    <source>
        <dbReference type="PROSITE" id="PS51186"/>
    </source>
</evidence>
<reference evidence="2" key="2">
    <citation type="submission" date="2022-02" db="EMBL/GenBank/DDBJ databases">
        <authorList>
            <person name="Elcheninov A.G."/>
            <person name="Sorokin D.Y."/>
            <person name="Kublanov I.V."/>
        </authorList>
    </citation>
    <scope>NUCLEOTIDE SEQUENCE</scope>
    <source>
        <strain evidence="2">AArc-St2</strain>
    </source>
</reference>
<dbReference type="Proteomes" id="UP001203207">
    <property type="component" value="Unassembled WGS sequence"/>
</dbReference>
<name>A0AAE3FUX6_9EURY</name>
<evidence type="ECO:0000313" key="2">
    <source>
        <dbReference type="EMBL" id="MCL9815646.1"/>
    </source>
</evidence>
<dbReference type="SUPFAM" id="SSF55729">
    <property type="entry name" value="Acyl-CoA N-acyltransferases (Nat)"/>
    <property type="match status" value="1"/>
</dbReference>
<accession>A0AAE3FUX6</accession>
<dbReference type="InterPro" id="IPR000182">
    <property type="entry name" value="GNAT_dom"/>
</dbReference>
<protein>
    <submittedName>
        <fullName evidence="2">GNAT family N-acetyltransferase</fullName>
    </submittedName>
</protein>
<dbReference type="EMBL" id="JAKRVX010000001">
    <property type="protein sequence ID" value="MCL9815646.1"/>
    <property type="molecule type" value="Genomic_DNA"/>
</dbReference>
<dbReference type="AlphaFoldDB" id="A0AAE3FUX6"/>
<dbReference type="PROSITE" id="PS51186">
    <property type="entry name" value="GNAT"/>
    <property type="match status" value="1"/>
</dbReference>
<dbReference type="RefSeq" id="WP_250582505.1">
    <property type="nucleotide sequence ID" value="NZ_JAKRVX010000001.1"/>
</dbReference>
<feature type="domain" description="N-acetyltransferase" evidence="1">
    <location>
        <begin position="14"/>
        <end position="159"/>
    </location>
</feature>
<comment type="caution">
    <text evidence="2">The sequence shown here is derived from an EMBL/GenBank/DDBJ whole genome shotgun (WGS) entry which is preliminary data.</text>
</comment>
<dbReference type="InterPro" id="IPR016181">
    <property type="entry name" value="Acyl_CoA_acyltransferase"/>
</dbReference>